<dbReference type="EMBL" id="CP060436">
    <property type="protein sequence ID" value="QPM91394.1"/>
    <property type="molecule type" value="Genomic_DNA"/>
</dbReference>
<name>A0A418SB98_9RHOB</name>
<evidence type="ECO:0000256" key="1">
    <source>
        <dbReference type="ARBA" id="ARBA00004141"/>
    </source>
</evidence>
<keyword evidence="8" id="KW-1185">Reference proteome</keyword>
<dbReference type="AlphaFoldDB" id="A0A418SB98"/>
<evidence type="ECO:0000256" key="5">
    <source>
        <dbReference type="ARBA" id="ARBA00023136"/>
    </source>
</evidence>
<dbReference type="InterPro" id="IPR000620">
    <property type="entry name" value="EamA_dom"/>
</dbReference>
<feature type="domain" description="EamA" evidence="6">
    <location>
        <begin position="5"/>
        <end position="138"/>
    </location>
</feature>
<keyword evidence="4" id="KW-1133">Transmembrane helix</keyword>
<evidence type="ECO:0000256" key="3">
    <source>
        <dbReference type="ARBA" id="ARBA00022692"/>
    </source>
</evidence>
<keyword evidence="5" id="KW-0472">Membrane</keyword>
<dbReference type="OrthoDB" id="8478503at2"/>
<dbReference type="Pfam" id="PF00892">
    <property type="entry name" value="EamA"/>
    <property type="match status" value="2"/>
</dbReference>
<organism evidence="7 8">
    <name type="scientific">Pseudooceanicola algae</name>
    <dbReference type="NCBI Taxonomy" id="1537215"/>
    <lineage>
        <taxon>Bacteria</taxon>
        <taxon>Pseudomonadati</taxon>
        <taxon>Pseudomonadota</taxon>
        <taxon>Alphaproteobacteria</taxon>
        <taxon>Rhodobacterales</taxon>
        <taxon>Paracoccaceae</taxon>
        <taxon>Pseudooceanicola</taxon>
    </lineage>
</organism>
<protein>
    <submittedName>
        <fullName evidence="7">Pseudopaline exporter CntI</fullName>
    </submittedName>
</protein>
<comment type="similarity">
    <text evidence="2">Belongs to the drug/metabolite transporter (DMT) superfamily. 10 TMS drug/metabolite exporter (DME) (TC 2.A.7.3) family.</text>
</comment>
<keyword evidence="3" id="KW-0812">Transmembrane</keyword>
<dbReference type="InterPro" id="IPR037185">
    <property type="entry name" value="EmrE-like"/>
</dbReference>
<feature type="domain" description="EamA" evidence="6">
    <location>
        <begin position="156"/>
        <end position="286"/>
    </location>
</feature>
<sequence length="305" mass="32207">MHPLKGILLKLVAVSCFIVMSSLIKASTPHVPAGEAVFFRSFCSLPIIVGWLAARGDLSTGMRVANPMAHVWRGFIGTTSMGCGFAALAFLPLPEVTALGYTMPLLVVVFAAMFLGEKVGIFRIGAVVLGLCGVMVVLEPRVTTLGGDMVEITQAAGALLVLFGATCGALAQVHIRNMVKTEQTSAIVFWFSITATAMSLLTIPFGWVMPTPFEATALICAGLVGGVGQIFLTSSYRFADASLVAPFDYASMLFALLIGYFAFGEVPTAQMLIGAAIIIAAGVIILIRERQLGLQRAKAQQSKTP</sequence>
<dbReference type="RefSeq" id="WP_119841099.1">
    <property type="nucleotide sequence ID" value="NZ_CP060436.1"/>
</dbReference>
<dbReference type="Proteomes" id="UP000283786">
    <property type="component" value="Chromosome"/>
</dbReference>
<evidence type="ECO:0000259" key="6">
    <source>
        <dbReference type="Pfam" id="PF00892"/>
    </source>
</evidence>
<dbReference type="SUPFAM" id="SSF103481">
    <property type="entry name" value="Multidrug resistance efflux transporter EmrE"/>
    <property type="match status" value="2"/>
</dbReference>
<evidence type="ECO:0000313" key="7">
    <source>
        <dbReference type="EMBL" id="QPM91394.1"/>
    </source>
</evidence>
<dbReference type="GO" id="GO:0016020">
    <property type="term" value="C:membrane"/>
    <property type="evidence" value="ECO:0007669"/>
    <property type="project" value="UniProtKB-SubCell"/>
</dbReference>
<dbReference type="PANTHER" id="PTHR22911:SF6">
    <property type="entry name" value="SOLUTE CARRIER FAMILY 35 MEMBER G1"/>
    <property type="match status" value="1"/>
</dbReference>
<evidence type="ECO:0000313" key="8">
    <source>
        <dbReference type="Proteomes" id="UP000283786"/>
    </source>
</evidence>
<evidence type="ECO:0000256" key="2">
    <source>
        <dbReference type="ARBA" id="ARBA00009853"/>
    </source>
</evidence>
<comment type="subcellular location">
    <subcellularLocation>
        <location evidence="1">Membrane</location>
        <topology evidence="1">Multi-pass membrane protein</topology>
    </subcellularLocation>
</comment>
<dbReference type="PANTHER" id="PTHR22911">
    <property type="entry name" value="ACYL-MALONYL CONDENSING ENZYME-RELATED"/>
    <property type="match status" value="1"/>
</dbReference>
<gene>
    <name evidence="7" type="primary">cntI</name>
    <name evidence="7" type="ORF">PSAL_026470</name>
</gene>
<accession>A0A418SB98</accession>
<dbReference type="KEGG" id="palw:PSAL_026470"/>
<proteinExistence type="inferred from homology"/>
<reference evidence="7 8" key="1">
    <citation type="submission" date="2020-08" db="EMBL/GenBank/DDBJ databases">
        <title>Genome sequence of Rhodobacteraceae bacterium Lw-13e.</title>
        <authorList>
            <person name="Poehlein A."/>
            <person name="Wolter L."/>
            <person name="Daniel R."/>
            <person name="Brinkhoff T."/>
        </authorList>
    </citation>
    <scope>NUCLEOTIDE SEQUENCE [LARGE SCALE GENOMIC DNA]</scope>
    <source>
        <strain evidence="7 8">Lw-13e</strain>
    </source>
</reference>
<evidence type="ECO:0000256" key="4">
    <source>
        <dbReference type="ARBA" id="ARBA00022989"/>
    </source>
</evidence>